<dbReference type="PROSITE" id="PS51257">
    <property type="entry name" value="PROKAR_LIPOPROTEIN"/>
    <property type="match status" value="1"/>
</dbReference>
<dbReference type="KEGG" id="gms:SOIL9_00730"/>
<dbReference type="RefSeq" id="WP_162671772.1">
    <property type="nucleotide sequence ID" value="NZ_LR593886.1"/>
</dbReference>
<protein>
    <submittedName>
        <fullName evidence="1">Uncharacterized protein</fullName>
    </submittedName>
</protein>
<organism evidence="1 2">
    <name type="scientific">Gemmata massiliana</name>
    <dbReference type="NCBI Taxonomy" id="1210884"/>
    <lineage>
        <taxon>Bacteria</taxon>
        <taxon>Pseudomonadati</taxon>
        <taxon>Planctomycetota</taxon>
        <taxon>Planctomycetia</taxon>
        <taxon>Gemmatales</taxon>
        <taxon>Gemmataceae</taxon>
        <taxon>Gemmata</taxon>
    </lineage>
</organism>
<reference evidence="1 2" key="1">
    <citation type="submission" date="2019-05" db="EMBL/GenBank/DDBJ databases">
        <authorList>
            <consortium name="Science for Life Laboratories"/>
        </authorList>
    </citation>
    <scope>NUCLEOTIDE SEQUENCE [LARGE SCALE GENOMIC DNA]</scope>
    <source>
        <strain evidence="1">Soil9</strain>
    </source>
</reference>
<evidence type="ECO:0000313" key="2">
    <source>
        <dbReference type="Proteomes" id="UP000464178"/>
    </source>
</evidence>
<dbReference type="Proteomes" id="UP000464178">
    <property type="component" value="Chromosome"/>
</dbReference>
<accession>A0A6P2DCQ1</accession>
<proteinExistence type="predicted"/>
<gene>
    <name evidence="1" type="ORF">SOIL9_00730</name>
</gene>
<dbReference type="EMBL" id="LR593886">
    <property type="protein sequence ID" value="VTR99042.1"/>
    <property type="molecule type" value="Genomic_DNA"/>
</dbReference>
<name>A0A6P2DCQ1_9BACT</name>
<dbReference type="AlphaFoldDB" id="A0A6P2DCQ1"/>
<evidence type="ECO:0000313" key="1">
    <source>
        <dbReference type="EMBL" id="VTR99042.1"/>
    </source>
</evidence>
<sequence>MPTRFALAACALGLFLATGCGPGKLNKTSIIALDAKTSAGVIRLDAQTKPQTINIEFSSSEKDVRVLVFKQEDVKDPEEDAPIVDAKKALASKQGQADSFSVEVPANTAVTVVVRSAAAPKTEVTVKLTNAK</sequence>
<keyword evidence="2" id="KW-1185">Reference proteome</keyword>